<name>A0AAV2SMU2_MEGNR</name>
<accession>A0AAV2SMU2</accession>
<sequence>MPFDTEASQPDYRIEHKKLKRMVFLSIMENECFQEELRKAQRAVLRVRRDKSFLLDRLLQYQRGPDSSSDSEQTEESDLDNDTKIDNKRKRISVDGSNVSGSGGGSQGSTSKPSSKKKKPSSGSGGGSGASASSSSGGRTMKHIGGKQVGSLVLGGSMVISSSSGSGGGSSGGVQSAGGNVPPGSSTSSPQANQRRMMAGVALAALQSSHPGGVHPGIVSQSDGQLSREEVERRLAARQSINDFTTTVSLTLPNQLFSDNLMEGGGVSSICNILYHM</sequence>
<dbReference type="InterPro" id="IPR026678">
    <property type="entry name" value="INO80E"/>
</dbReference>
<dbReference type="GO" id="GO:0006338">
    <property type="term" value="P:chromatin remodeling"/>
    <property type="evidence" value="ECO:0007669"/>
    <property type="project" value="InterPro"/>
</dbReference>
<protein>
    <recommendedName>
        <fullName evidence="2">INO80 complex subunit E N-terminal domain-containing protein</fullName>
    </recommendedName>
</protein>
<feature type="compositionally biased region" description="Gly residues" evidence="1">
    <location>
        <begin position="165"/>
        <end position="176"/>
    </location>
</feature>
<evidence type="ECO:0000313" key="3">
    <source>
        <dbReference type="EMBL" id="CAL4213772.1"/>
    </source>
</evidence>
<dbReference type="PANTHER" id="PTHR21812">
    <property type="entry name" value="INO80 COMPLEX SUBUNIT E"/>
    <property type="match status" value="1"/>
</dbReference>
<feature type="region of interest" description="Disordered" evidence="1">
    <location>
        <begin position="162"/>
        <end position="194"/>
    </location>
</feature>
<dbReference type="PANTHER" id="PTHR21812:SF1">
    <property type="entry name" value="INO80 COMPLEX SUBUNIT E"/>
    <property type="match status" value="1"/>
</dbReference>
<dbReference type="Proteomes" id="UP001497623">
    <property type="component" value="Unassembled WGS sequence"/>
</dbReference>
<reference evidence="3 4" key="1">
    <citation type="submission" date="2024-05" db="EMBL/GenBank/DDBJ databases">
        <authorList>
            <person name="Wallberg A."/>
        </authorList>
    </citation>
    <scope>NUCLEOTIDE SEQUENCE [LARGE SCALE GENOMIC DNA]</scope>
</reference>
<gene>
    <name evidence="3" type="ORF">MNOR_LOCUS38573</name>
</gene>
<proteinExistence type="predicted"/>
<dbReference type="AlphaFoldDB" id="A0AAV2SMU2"/>
<evidence type="ECO:0000256" key="1">
    <source>
        <dbReference type="SAM" id="MobiDB-lite"/>
    </source>
</evidence>
<organism evidence="3 4">
    <name type="scientific">Meganyctiphanes norvegica</name>
    <name type="common">Northern krill</name>
    <name type="synonym">Thysanopoda norvegica</name>
    <dbReference type="NCBI Taxonomy" id="48144"/>
    <lineage>
        <taxon>Eukaryota</taxon>
        <taxon>Metazoa</taxon>
        <taxon>Ecdysozoa</taxon>
        <taxon>Arthropoda</taxon>
        <taxon>Crustacea</taxon>
        <taxon>Multicrustacea</taxon>
        <taxon>Malacostraca</taxon>
        <taxon>Eumalacostraca</taxon>
        <taxon>Eucarida</taxon>
        <taxon>Euphausiacea</taxon>
        <taxon>Euphausiidae</taxon>
        <taxon>Meganyctiphanes</taxon>
    </lineage>
</organism>
<feature type="compositionally biased region" description="Polar residues" evidence="1">
    <location>
        <begin position="183"/>
        <end position="194"/>
    </location>
</feature>
<dbReference type="EMBL" id="CAXKWB010089335">
    <property type="protein sequence ID" value="CAL4213772.1"/>
    <property type="molecule type" value="Genomic_DNA"/>
</dbReference>
<dbReference type="InterPro" id="IPR056515">
    <property type="entry name" value="INO80E_N"/>
</dbReference>
<dbReference type="Pfam" id="PF24237">
    <property type="entry name" value="INO80E"/>
    <property type="match status" value="1"/>
</dbReference>
<feature type="domain" description="INO80 complex subunit E N-terminal" evidence="2">
    <location>
        <begin position="11"/>
        <end position="58"/>
    </location>
</feature>
<evidence type="ECO:0000313" key="4">
    <source>
        <dbReference type="Proteomes" id="UP001497623"/>
    </source>
</evidence>
<feature type="non-terminal residue" evidence="3">
    <location>
        <position position="277"/>
    </location>
</feature>
<evidence type="ECO:0000259" key="2">
    <source>
        <dbReference type="Pfam" id="PF24237"/>
    </source>
</evidence>
<keyword evidence="4" id="KW-1185">Reference proteome</keyword>
<comment type="caution">
    <text evidence="3">The sequence shown here is derived from an EMBL/GenBank/DDBJ whole genome shotgun (WGS) entry which is preliminary data.</text>
</comment>
<feature type="region of interest" description="Disordered" evidence="1">
    <location>
        <begin position="63"/>
        <end position="144"/>
    </location>
</feature>
<dbReference type="GO" id="GO:0031011">
    <property type="term" value="C:Ino80 complex"/>
    <property type="evidence" value="ECO:0007669"/>
    <property type="project" value="InterPro"/>
</dbReference>